<proteinExistence type="inferred from homology"/>
<dbReference type="InterPro" id="IPR038157">
    <property type="entry name" value="FeoA_core_dom"/>
</dbReference>
<protein>
    <recommendedName>
        <fullName evidence="4">Diphtheria toxin repressor</fullName>
    </recommendedName>
    <alternativeName>
        <fullName evidence="14">Iron-dependent diphtheria tox regulatory element</fullName>
    </alternativeName>
    <alternativeName>
        <fullName evidence="13">Manganese transport regulator</fullName>
    </alternativeName>
    <alternativeName>
        <fullName evidence="15">Tox regulatory factor</fullName>
    </alternativeName>
</protein>
<evidence type="ECO:0000256" key="2">
    <source>
        <dbReference type="ARBA" id="ARBA00007871"/>
    </source>
</evidence>
<evidence type="ECO:0000256" key="15">
    <source>
        <dbReference type="ARBA" id="ARBA00033329"/>
    </source>
</evidence>
<dbReference type="AlphaFoldDB" id="A0A9X1TZR0"/>
<dbReference type="InterPro" id="IPR036388">
    <property type="entry name" value="WH-like_DNA-bd_sf"/>
</dbReference>
<keyword evidence="8" id="KW-0805">Transcription regulation</keyword>
<accession>A0A9X1TZR0</accession>
<evidence type="ECO:0000256" key="14">
    <source>
        <dbReference type="ARBA" id="ARBA00032618"/>
    </source>
</evidence>
<dbReference type="GO" id="GO:0046983">
    <property type="term" value="F:protein dimerization activity"/>
    <property type="evidence" value="ECO:0007669"/>
    <property type="project" value="InterPro"/>
</dbReference>
<evidence type="ECO:0000256" key="13">
    <source>
        <dbReference type="ARBA" id="ARBA00032593"/>
    </source>
</evidence>
<dbReference type="SUPFAM" id="SSF50037">
    <property type="entry name" value="C-terminal domain of transcriptional repressors"/>
    <property type="match status" value="1"/>
</dbReference>
<comment type="subunit">
    <text evidence="3">Homodimer.</text>
</comment>
<sequence length="224" mass="24439">MHVTDLPDKTQDYLKTIWGICDHDGKPATLGAVAGRLGQKNSTASEAIKRLADNGLVHHERYAGITLTEHGQAMALAMVRRHRLLETFLVTVLGYTWDEVHDEADLLEHGISDQLLSRIDAYLGHPTKDPHGDPIPTAEGTLSEVETEHLGAVAEGRTVRVERIRDRDDELLRYLADHGIVPGADITVAQATSAGLMMVDVKGQLVPVAETGLNDIYVRSAAED</sequence>
<evidence type="ECO:0000313" key="17">
    <source>
        <dbReference type="EMBL" id="MCF4005989.1"/>
    </source>
</evidence>
<evidence type="ECO:0000313" key="18">
    <source>
        <dbReference type="Proteomes" id="UP001139336"/>
    </source>
</evidence>
<evidence type="ECO:0000256" key="9">
    <source>
        <dbReference type="ARBA" id="ARBA00023125"/>
    </source>
</evidence>
<dbReference type="GO" id="GO:0046914">
    <property type="term" value="F:transition metal ion binding"/>
    <property type="evidence" value="ECO:0007669"/>
    <property type="project" value="InterPro"/>
</dbReference>
<dbReference type="GO" id="GO:0003700">
    <property type="term" value="F:DNA-binding transcription factor activity"/>
    <property type="evidence" value="ECO:0007669"/>
    <property type="project" value="InterPro"/>
</dbReference>
<evidence type="ECO:0000256" key="1">
    <source>
        <dbReference type="ARBA" id="ARBA00004496"/>
    </source>
</evidence>
<dbReference type="InterPro" id="IPR022689">
    <property type="entry name" value="Iron_dep_repressor"/>
</dbReference>
<dbReference type="RefSeq" id="WP_236117771.1">
    <property type="nucleotide sequence ID" value="NZ_JAKGSI010000001.1"/>
</dbReference>
<keyword evidence="18" id="KW-1185">Reference proteome</keyword>
<dbReference type="Proteomes" id="UP001139336">
    <property type="component" value="Unassembled WGS sequence"/>
</dbReference>
<dbReference type="Gene3D" id="2.30.30.90">
    <property type="match status" value="1"/>
</dbReference>
<dbReference type="InterPro" id="IPR036390">
    <property type="entry name" value="WH_DNA-bd_sf"/>
</dbReference>
<keyword evidence="5" id="KW-0963">Cytoplasm</keyword>
<dbReference type="SUPFAM" id="SSF46785">
    <property type="entry name" value="Winged helix' DNA-binding domain"/>
    <property type="match status" value="1"/>
</dbReference>
<evidence type="ECO:0000256" key="10">
    <source>
        <dbReference type="ARBA" id="ARBA00023159"/>
    </source>
</evidence>
<comment type="subcellular location">
    <subcellularLocation>
        <location evidence="1">Cytoplasm</location>
    </subcellularLocation>
</comment>
<dbReference type="SMART" id="SM00529">
    <property type="entry name" value="HTH_DTXR"/>
    <property type="match status" value="1"/>
</dbReference>
<keyword evidence="9" id="KW-0238">DNA-binding</keyword>
<keyword evidence="7" id="KW-0408">Iron</keyword>
<evidence type="ECO:0000259" key="16">
    <source>
        <dbReference type="PROSITE" id="PS50944"/>
    </source>
</evidence>
<dbReference type="Pfam" id="PF02742">
    <property type="entry name" value="Fe_dep_repr_C"/>
    <property type="match status" value="1"/>
</dbReference>
<evidence type="ECO:0000256" key="11">
    <source>
        <dbReference type="ARBA" id="ARBA00023163"/>
    </source>
</evidence>
<evidence type="ECO:0000256" key="7">
    <source>
        <dbReference type="ARBA" id="ARBA00023004"/>
    </source>
</evidence>
<evidence type="ECO:0000256" key="3">
    <source>
        <dbReference type="ARBA" id="ARBA00011738"/>
    </source>
</evidence>
<dbReference type="SUPFAM" id="SSF47979">
    <property type="entry name" value="Iron-dependent repressor protein, dimerization domain"/>
    <property type="match status" value="1"/>
</dbReference>
<dbReference type="Gene3D" id="1.10.60.10">
    <property type="entry name" value="Iron dependent repressor, metal binding and dimerisation domain"/>
    <property type="match status" value="1"/>
</dbReference>
<keyword evidence="6" id="KW-0678">Repressor</keyword>
<comment type="similarity">
    <text evidence="2">Belongs to the DtxR/MntR family.</text>
</comment>
<dbReference type="Pfam" id="PF04023">
    <property type="entry name" value="FeoA"/>
    <property type="match status" value="1"/>
</dbReference>
<dbReference type="InterPro" id="IPR001367">
    <property type="entry name" value="Fe_dep_repressor"/>
</dbReference>
<dbReference type="Gene3D" id="1.10.10.10">
    <property type="entry name" value="Winged helix-like DNA-binding domain superfamily/Winged helix DNA-binding domain"/>
    <property type="match status" value="1"/>
</dbReference>
<dbReference type="FunFam" id="1.10.60.10:FF:000004">
    <property type="entry name" value="DtxR family transcriptional regulator"/>
    <property type="match status" value="1"/>
</dbReference>
<evidence type="ECO:0000256" key="12">
    <source>
        <dbReference type="ARBA" id="ARBA00023211"/>
    </source>
</evidence>
<comment type="caution">
    <text evidence="17">The sequence shown here is derived from an EMBL/GenBank/DDBJ whole genome shotgun (WGS) entry which is preliminary data.</text>
</comment>
<dbReference type="GO" id="GO:0003677">
    <property type="term" value="F:DNA binding"/>
    <property type="evidence" value="ECO:0007669"/>
    <property type="project" value="UniProtKB-KW"/>
</dbReference>
<dbReference type="InterPro" id="IPR036421">
    <property type="entry name" value="Fe_dep_repressor_sf"/>
</dbReference>
<name>A0A9X1TZR0_9CORY</name>
<dbReference type="Pfam" id="PF01325">
    <property type="entry name" value="Fe_dep_repress"/>
    <property type="match status" value="1"/>
</dbReference>
<evidence type="ECO:0000256" key="5">
    <source>
        <dbReference type="ARBA" id="ARBA00022490"/>
    </source>
</evidence>
<reference evidence="17" key="1">
    <citation type="submission" date="2022-01" db="EMBL/GenBank/DDBJ databases">
        <title>Corynebacterium sp. nov isolated from isolated from the feces of the greater white-fronted geese (Anser albifrons) at Poyang Lake, PR China.</title>
        <authorList>
            <person name="Liu Q."/>
        </authorList>
    </citation>
    <scope>NUCLEOTIDE SEQUENCE</scope>
    <source>
        <strain evidence="17">JCM 32435</strain>
    </source>
</reference>
<organism evidence="17 18">
    <name type="scientific">Corynebacterium uropygiale</name>
    <dbReference type="NCBI Taxonomy" id="1775911"/>
    <lineage>
        <taxon>Bacteria</taxon>
        <taxon>Bacillati</taxon>
        <taxon>Actinomycetota</taxon>
        <taxon>Actinomycetes</taxon>
        <taxon>Mycobacteriales</taxon>
        <taxon>Corynebacteriaceae</taxon>
        <taxon>Corynebacterium</taxon>
    </lineage>
</organism>
<evidence type="ECO:0000256" key="8">
    <source>
        <dbReference type="ARBA" id="ARBA00023015"/>
    </source>
</evidence>
<dbReference type="InterPro" id="IPR050536">
    <property type="entry name" value="DtxR_MntR_Metal-Reg"/>
</dbReference>
<keyword evidence="10" id="KW-0010">Activator</keyword>
<feature type="domain" description="HTH dtxR-type" evidence="16">
    <location>
        <begin position="6"/>
        <end position="68"/>
    </location>
</feature>
<keyword evidence="12" id="KW-0464">Manganese</keyword>
<dbReference type="EMBL" id="JAKGSI010000001">
    <property type="protein sequence ID" value="MCF4005989.1"/>
    <property type="molecule type" value="Genomic_DNA"/>
</dbReference>
<dbReference type="SMART" id="SM00899">
    <property type="entry name" value="FeoA"/>
    <property type="match status" value="1"/>
</dbReference>
<dbReference type="PANTHER" id="PTHR33238:SF11">
    <property type="entry name" value="TRANSCRIPTIONAL REGULATOR MNTR"/>
    <property type="match status" value="1"/>
</dbReference>
<dbReference type="PROSITE" id="PS50944">
    <property type="entry name" value="HTH_DTXR"/>
    <property type="match status" value="1"/>
</dbReference>
<dbReference type="GO" id="GO:0005737">
    <property type="term" value="C:cytoplasm"/>
    <property type="evidence" value="ECO:0007669"/>
    <property type="project" value="UniProtKB-SubCell"/>
</dbReference>
<evidence type="ECO:0000256" key="6">
    <source>
        <dbReference type="ARBA" id="ARBA00022491"/>
    </source>
</evidence>
<dbReference type="GO" id="GO:0045892">
    <property type="term" value="P:negative regulation of DNA-templated transcription"/>
    <property type="evidence" value="ECO:0007669"/>
    <property type="project" value="TreeGrafter"/>
</dbReference>
<dbReference type="PANTHER" id="PTHR33238">
    <property type="entry name" value="IRON (METAL) DEPENDENT REPRESSOR, DTXR FAMILY"/>
    <property type="match status" value="1"/>
</dbReference>
<dbReference type="InterPro" id="IPR008988">
    <property type="entry name" value="Transcriptional_repressor_C"/>
</dbReference>
<gene>
    <name evidence="17" type="ORF">L1O03_02200</name>
</gene>
<evidence type="ECO:0000256" key="4">
    <source>
        <dbReference type="ARBA" id="ARBA00016140"/>
    </source>
</evidence>
<keyword evidence="11" id="KW-0804">Transcription</keyword>
<dbReference type="InterPro" id="IPR022687">
    <property type="entry name" value="HTH_DTXR"/>
</dbReference>
<dbReference type="InterPro" id="IPR007167">
    <property type="entry name" value="Fe-transptr_FeoA-like"/>
</dbReference>